<dbReference type="Gene3D" id="3.60.15.10">
    <property type="entry name" value="Ribonuclease Z/Hydroxyacylglutathione hydrolase-like"/>
    <property type="match status" value="1"/>
</dbReference>
<reference evidence="11" key="1">
    <citation type="submission" date="2013-11" db="EMBL/GenBank/DDBJ databases">
        <title>Genome sequence of the fusiform rust pathogen reveals effectors for host alternation and coevolution with pine.</title>
        <authorList>
            <consortium name="DOE Joint Genome Institute"/>
            <person name="Smith K."/>
            <person name="Pendleton A."/>
            <person name="Kubisiak T."/>
            <person name="Anderson C."/>
            <person name="Salamov A."/>
            <person name="Aerts A."/>
            <person name="Riley R."/>
            <person name="Clum A."/>
            <person name="Lindquist E."/>
            <person name="Ence D."/>
            <person name="Campbell M."/>
            <person name="Kronenberg Z."/>
            <person name="Feau N."/>
            <person name="Dhillon B."/>
            <person name="Hamelin R."/>
            <person name="Burleigh J."/>
            <person name="Smith J."/>
            <person name="Yandell M."/>
            <person name="Nelson C."/>
            <person name="Grigoriev I."/>
            <person name="Davis J."/>
        </authorList>
    </citation>
    <scope>NUCLEOTIDE SEQUENCE</scope>
    <source>
        <strain evidence="11">G11</strain>
    </source>
</reference>
<comment type="cofactor">
    <cofactor evidence="2">
        <name>Zn(2+)</name>
        <dbReference type="ChEBI" id="CHEBI:29105"/>
    </cofactor>
</comment>
<dbReference type="InterPro" id="IPR036866">
    <property type="entry name" value="RibonucZ/Hydroxyglut_hydro"/>
</dbReference>
<feature type="domain" description="Metallo-beta-lactamase" evidence="10">
    <location>
        <begin position="4"/>
        <end position="168"/>
    </location>
</feature>
<comment type="caution">
    <text evidence="11">The sequence shown here is derived from an EMBL/GenBank/DDBJ whole genome shotgun (WGS) entry which is preliminary data.</text>
</comment>
<dbReference type="Pfam" id="PF16123">
    <property type="entry name" value="HAGH_C"/>
    <property type="match status" value="1"/>
</dbReference>
<dbReference type="PANTHER" id="PTHR11935">
    <property type="entry name" value="BETA LACTAMASE DOMAIN"/>
    <property type="match status" value="1"/>
</dbReference>
<keyword evidence="6" id="KW-0479">Metal-binding</keyword>
<protein>
    <recommendedName>
        <fullName evidence="5">hydroxyacylglutathione hydrolase</fullName>
        <ecNumber evidence="5">3.1.2.6</ecNumber>
    </recommendedName>
    <alternativeName>
        <fullName evidence="9">Glyoxalase II</fullName>
    </alternativeName>
</protein>
<sequence>MNETDYAYLLIDEATNTAAVVDPYDPEKVLEVAAKEKVKLNGTILTTHHHEDHSGGNQHFVDLMLGASKVYGGSTKIPKLTNKIGDRDSFKIGEDIEVKCLATPCHTQDSICYFVEDVSRGQRGVFTGDTLFVSGCGRFFEGTPAEMHHALNKQLGSLPPDTITYVGHEYTKSNVAFSASIEPDNQAIKDLQAVCDSNTVTTGKYTIGDEKKFNVFMRLTEPAVVKAVGANSEVEVIKCLREMKNSFKG</sequence>
<evidence type="ECO:0000259" key="10">
    <source>
        <dbReference type="SMART" id="SM00849"/>
    </source>
</evidence>
<dbReference type="SMART" id="SM00849">
    <property type="entry name" value="Lactamase_B"/>
    <property type="match status" value="1"/>
</dbReference>
<organism evidence="11 12">
    <name type="scientific">Cronartium quercuum f. sp. fusiforme G11</name>
    <dbReference type="NCBI Taxonomy" id="708437"/>
    <lineage>
        <taxon>Eukaryota</taxon>
        <taxon>Fungi</taxon>
        <taxon>Dikarya</taxon>
        <taxon>Basidiomycota</taxon>
        <taxon>Pucciniomycotina</taxon>
        <taxon>Pucciniomycetes</taxon>
        <taxon>Pucciniales</taxon>
        <taxon>Coleosporiaceae</taxon>
        <taxon>Cronartium</taxon>
    </lineage>
</organism>
<dbReference type="AlphaFoldDB" id="A0A9P6T5T9"/>
<dbReference type="OrthoDB" id="515692at2759"/>
<accession>A0A9P6T5T9</accession>
<dbReference type="GO" id="GO:0019243">
    <property type="term" value="P:methylglyoxal catabolic process to D-lactate via S-lactoyl-glutathione"/>
    <property type="evidence" value="ECO:0007669"/>
    <property type="project" value="InterPro"/>
</dbReference>
<evidence type="ECO:0000313" key="12">
    <source>
        <dbReference type="Proteomes" id="UP000886653"/>
    </source>
</evidence>
<evidence type="ECO:0000256" key="5">
    <source>
        <dbReference type="ARBA" id="ARBA00011917"/>
    </source>
</evidence>
<evidence type="ECO:0000256" key="1">
    <source>
        <dbReference type="ARBA" id="ARBA00001623"/>
    </source>
</evidence>
<gene>
    <name evidence="11" type="ORF">CROQUDRAFT_666097</name>
</gene>
<dbReference type="InterPro" id="IPR017782">
    <property type="entry name" value="Hydroxyacylglutathione_Hdrlase"/>
</dbReference>
<evidence type="ECO:0000256" key="3">
    <source>
        <dbReference type="ARBA" id="ARBA00004963"/>
    </source>
</evidence>
<dbReference type="InterPro" id="IPR001279">
    <property type="entry name" value="Metallo-B-lactamas"/>
</dbReference>
<dbReference type="EC" id="3.1.2.6" evidence="5"/>
<evidence type="ECO:0000256" key="8">
    <source>
        <dbReference type="ARBA" id="ARBA00022833"/>
    </source>
</evidence>
<dbReference type="PANTHER" id="PTHR11935:SF94">
    <property type="entry name" value="TENZING NORGAY, ISOFORM C"/>
    <property type="match status" value="1"/>
</dbReference>
<comment type="catalytic activity">
    <reaction evidence="1">
        <text>an S-(2-hydroxyacyl)glutathione + H2O = a 2-hydroxy carboxylate + glutathione + H(+)</text>
        <dbReference type="Rhea" id="RHEA:21864"/>
        <dbReference type="ChEBI" id="CHEBI:15377"/>
        <dbReference type="ChEBI" id="CHEBI:15378"/>
        <dbReference type="ChEBI" id="CHEBI:57925"/>
        <dbReference type="ChEBI" id="CHEBI:58896"/>
        <dbReference type="ChEBI" id="CHEBI:71261"/>
        <dbReference type="EC" id="3.1.2.6"/>
    </reaction>
</comment>
<keyword evidence="7" id="KW-0378">Hydrolase</keyword>
<proteinExistence type="inferred from homology"/>
<evidence type="ECO:0000256" key="6">
    <source>
        <dbReference type="ARBA" id="ARBA00022723"/>
    </source>
</evidence>
<evidence type="ECO:0000256" key="9">
    <source>
        <dbReference type="ARBA" id="ARBA00031044"/>
    </source>
</evidence>
<dbReference type="GO" id="GO:0046872">
    <property type="term" value="F:metal ion binding"/>
    <property type="evidence" value="ECO:0007669"/>
    <property type="project" value="UniProtKB-KW"/>
</dbReference>
<evidence type="ECO:0000313" key="11">
    <source>
        <dbReference type="EMBL" id="KAG0139719.1"/>
    </source>
</evidence>
<dbReference type="EMBL" id="MU167532">
    <property type="protein sequence ID" value="KAG0139719.1"/>
    <property type="molecule type" value="Genomic_DNA"/>
</dbReference>
<evidence type="ECO:0000256" key="2">
    <source>
        <dbReference type="ARBA" id="ARBA00001947"/>
    </source>
</evidence>
<dbReference type="InterPro" id="IPR032282">
    <property type="entry name" value="HAGH_C"/>
</dbReference>
<dbReference type="SUPFAM" id="SSF56281">
    <property type="entry name" value="Metallo-hydrolase/oxidoreductase"/>
    <property type="match status" value="1"/>
</dbReference>
<comment type="similarity">
    <text evidence="4">Belongs to the metallo-beta-lactamase superfamily. Glyoxalase II family.</text>
</comment>
<name>A0A9P6T5T9_9BASI</name>
<dbReference type="GO" id="GO:0004416">
    <property type="term" value="F:hydroxyacylglutathione hydrolase activity"/>
    <property type="evidence" value="ECO:0007669"/>
    <property type="project" value="UniProtKB-EC"/>
</dbReference>
<dbReference type="NCBIfam" id="TIGR03413">
    <property type="entry name" value="GSH_gloB"/>
    <property type="match status" value="1"/>
</dbReference>
<dbReference type="InterPro" id="IPR035680">
    <property type="entry name" value="Clx_II_MBL"/>
</dbReference>
<evidence type="ECO:0000256" key="4">
    <source>
        <dbReference type="ARBA" id="ARBA00006759"/>
    </source>
</evidence>
<keyword evidence="8" id="KW-0862">Zinc</keyword>
<comment type="pathway">
    <text evidence="3">Secondary metabolite metabolism; methylglyoxal degradation; (R)-lactate from methylglyoxal: step 2/2.</text>
</comment>
<dbReference type="CDD" id="cd07723">
    <property type="entry name" value="hydroxyacylglutathione_hydrolase_MBL-fold"/>
    <property type="match status" value="1"/>
</dbReference>
<evidence type="ECO:0000256" key="7">
    <source>
        <dbReference type="ARBA" id="ARBA00022801"/>
    </source>
</evidence>
<dbReference type="Proteomes" id="UP000886653">
    <property type="component" value="Unassembled WGS sequence"/>
</dbReference>
<keyword evidence="12" id="KW-1185">Reference proteome</keyword>